<dbReference type="Pfam" id="PF03227">
    <property type="entry name" value="GILT"/>
    <property type="match status" value="1"/>
</dbReference>
<feature type="signal peptide" evidence="3">
    <location>
        <begin position="1"/>
        <end position="25"/>
    </location>
</feature>
<dbReference type="GO" id="GO:0016671">
    <property type="term" value="F:oxidoreductase activity, acting on a sulfur group of donors, disulfide as acceptor"/>
    <property type="evidence" value="ECO:0007669"/>
    <property type="project" value="InterPro"/>
</dbReference>
<evidence type="ECO:0000256" key="3">
    <source>
        <dbReference type="SAM" id="SignalP"/>
    </source>
</evidence>
<protein>
    <recommendedName>
        <fullName evidence="6">Gamma-interferon-inducible lysosomal thiol reductase</fullName>
    </recommendedName>
</protein>
<evidence type="ECO:0008006" key="6">
    <source>
        <dbReference type="Google" id="ProtNLM"/>
    </source>
</evidence>
<evidence type="ECO:0000256" key="2">
    <source>
        <dbReference type="ARBA" id="ARBA00023180"/>
    </source>
</evidence>
<dbReference type="PANTHER" id="PTHR13234:SF48">
    <property type="entry name" value="GAMMA INTERFERON RESPONSIVE LYSOSOMAL THIOL (GILT) REDUCTASE FAMILY PROTEIN"/>
    <property type="match status" value="1"/>
</dbReference>
<dbReference type="InterPro" id="IPR004911">
    <property type="entry name" value="Interferon-induced_GILT"/>
</dbReference>
<gene>
    <name evidence="4" type="ORF">SLEP1_g18027</name>
</gene>
<dbReference type="AlphaFoldDB" id="A0AAV5J5C6"/>
<dbReference type="Proteomes" id="UP001054252">
    <property type="component" value="Unassembled WGS sequence"/>
</dbReference>
<evidence type="ECO:0000313" key="4">
    <source>
        <dbReference type="EMBL" id="GKV06095.1"/>
    </source>
</evidence>
<dbReference type="EMBL" id="BPVZ01000024">
    <property type="protein sequence ID" value="GKV06095.1"/>
    <property type="molecule type" value="Genomic_DNA"/>
</dbReference>
<sequence length="227" mass="25451">MASRRSCIFFLLAFVLSVLMPQSSAQNVTLSLYYETLCPSCADFIVNHLVKLFDNGLISIVNLRMVPWGNAQIEPGGAFLCQHGPDECALNTIEACTITIYPDPEKHFRFIHCVEGLALENKLNVWISCFDKTGIAQVPIDCYRNGYGIEIEQNYAAETAQLNPPHRFVPWVVVDDQPLQEDYQNFTNHVCKAYRGNQVPEVCQSLPLGKKLLPKENSISAVIEGKN</sequence>
<feature type="chain" id="PRO_5043383226" description="Gamma-interferon-inducible lysosomal thiol reductase" evidence="3">
    <location>
        <begin position="26"/>
        <end position="227"/>
    </location>
</feature>
<accession>A0AAV5J5C6</accession>
<evidence type="ECO:0000256" key="1">
    <source>
        <dbReference type="ARBA" id="ARBA00005679"/>
    </source>
</evidence>
<keyword evidence="2" id="KW-0325">Glycoprotein</keyword>
<keyword evidence="5" id="KW-1185">Reference proteome</keyword>
<comment type="caution">
    <text evidence="4">The sequence shown here is derived from an EMBL/GenBank/DDBJ whole genome shotgun (WGS) entry which is preliminary data.</text>
</comment>
<name>A0AAV5J5C6_9ROSI</name>
<reference evidence="4 5" key="1">
    <citation type="journal article" date="2021" name="Commun. Biol.">
        <title>The genome of Shorea leprosula (Dipterocarpaceae) highlights the ecological relevance of drought in aseasonal tropical rainforests.</title>
        <authorList>
            <person name="Ng K.K.S."/>
            <person name="Kobayashi M.J."/>
            <person name="Fawcett J.A."/>
            <person name="Hatakeyama M."/>
            <person name="Paape T."/>
            <person name="Ng C.H."/>
            <person name="Ang C.C."/>
            <person name="Tnah L.H."/>
            <person name="Lee C.T."/>
            <person name="Nishiyama T."/>
            <person name="Sese J."/>
            <person name="O'Brien M.J."/>
            <person name="Copetti D."/>
            <person name="Mohd Noor M.I."/>
            <person name="Ong R.C."/>
            <person name="Putra M."/>
            <person name="Sireger I.Z."/>
            <person name="Indrioko S."/>
            <person name="Kosugi Y."/>
            <person name="Izuno A."/>
            <person name="Isagi Y."/>
            <person name="Lee S.L."/>
            <person name="Shimizu K.K."/>
        </authorList>
    </citation>
    <scope>NUCLEOTIDE SEQUENCE [LARGE SCALE GENOMIC DNA]</scope>
    <source>
        <strain evidence="4">214</strain>
    </source>
</reference>
<evidence type="ECO:0000313" key="5">
    <source>
        <dbReference type="Proteomes" id="UP001054252"/>
    </source>
</evidence>
<organism evidence="4 5">
    <name type="scientific">Rubroshorea leprosula</name>
    <dbReference type="NCBI Taxonomy" id="152421"/>
    <lineage>
        <taxon>Eukaryota</taxon>
        <taxon>Viridiplantae</taxon>
        <taxon>Streptophyta</taxon>
        <taxon>Embryophyta</taxon>
        <taxon>Tracheophyta</taxon>
        <taxon>Spermatophyta</taxon>
        <taxon>Magnoliopsida</taxon>
        <taxon>eudicotyledons</taxon>
        <taxon>Gunneridae</taxon>
        <taxon>Pentapetalae</taxon>
        <taxon>rosids</taxon>
        <taxon>malvids</taxon>
        <taxon>Malvales</taxon>
        <taxon>Dipterocarpaceae</taxon>
        <taxon>Rubroshorea</taxon>
    </lineage>
</organism>
<dbReference type="PANTHER" id="PTHR13234">
    <property type="entry name" value="GAMMA-INTERFERON INDUCIBLE LYSOSOMAL THIOL REDUCTASE GILT"/>
    <property type="match status" value="1"/>
</dbReference>
<proteinExistence type="inferred from homology"/>
<comment type="similarity">
    <text evidence="1">Belongs to the GILT family.</text>
</comment>
<keyword evidence="3" id="KW-0732">Signal</keyword>